<proteinExistence type="inferred from homology"/>
<dbReference type="SUPFAM" id="SSF53474">
    <property type="entry name" value="alpha/beta-Hydrolases"/>
    <property type="match status" value="1"/>
</dbReference>
<dbReference type="EMBL" id="CAOQHR010000005">
    <property type="protein sequence ID" value="CAI6334889.1"/>
    <property type="molecule type" value="Genomic_DNA"/>
</dbReference>
<dbReference type="GO" id="GO:0008239">
    <property type="term" value="F:dipeptidyl-peptidase activity"/>
    <property type="evidence" value="ECO:0007669"/>
    <property type="project" value="TreeGrafter"/>
</dbReference>
<dbReference type="GO" id="GO:0070008">
    <property type="term" value="F:serine-type exopeptidase activity"/>
    <property type="evidence" value="ECO:0007669"/>
    <property type="project" value="InterPro"/>
</dbReference>
<feature type="signal peptide" evidence="6">
    <location>
        <begin position="1"/>
        <end position="20"/>
    </location>
</feature>
<dbReference type="OrthoDB" id="1735038at2759"/>
<accession>A0A9W4UGG5</accession>
<evidence type="ECO:0000256" key="3">
    <source>
        <dbReference type="ARBA" id="ARBA00022729"/>
    </source>
</evidence>
<evidence type="ECO:0000256" key="5">
    <source>
        <dbReference type="ARBA" id="ARBA00023180"/>
    </source>
</evidence>
<evidence type="ECO:0000256" key="6">
    <source>
        <dbReference type="SAM" id="SignalP"/>
    </source>
</evidence>
<evidence type="ECO:0000256" key="4">
    <source>
        <dbReference type="ARBA" id="ARBA00022801"/>
    </source>
</evidence>
<name>A0A9W4UGG5_9PLEO</name>
<feature type="chain" id="PRO_5040804784" evidence="6">
    <location>
        <begin position="21"/>
        <end position="556"/>
    </location>
</feature>
<keyword evidence="2" id="KW-0645">Protease</keyword>
<dbReference type="PANTHER" id="PTHR11010">
    <property type="entry name" value="PROTEASE S28 PRO-X CARBOXYPEPTIDASE-RELATED"/>
    <property type="match status" value="1"/>
</dbReference>
<dbReference type="InterPro" id="IPR008758">
    <property type="entry name" value="Peptidase_S28"/>
</dbReference>
<dbReference type="GO" id="GO:0006508">
    <property type="term" value="P:proteolysis"/>
    <property type="evidence" value="ECO:0007669"/>
    <property type="project" value="UniProtKB-KW"/>
</dbReference>
<keyword evidence="8" id="KW-1185">Reference proteome</keyword>
<organism evidence="7 8">
    <name type="scientific">Periconia digitata</name>
    <dbReference type="NCBI Taxonomy" id="1303443"/>
    <lineage>
        <taxon>Eukaryota</taxon>
        <taxon>Fungi</taxon>
        <taxon>Dikarya</taxon>
        <taxon>Ascomycota</taxon>
        <taxon>Pezizomycotina</taxon>
        <taxon>Dothideomycetes</taxon>
        <taxon>Pleosporomycetidae</taxon>
        <taxon>Pleosporales</taxon>
        <taxon>Massarineae</taxon>
        <taxon>Periconiaceae</taxon>
        <taxon>Periconia</taxon>
    </lineage>
</organism>
<dbReference type="InterPro" id="IPR029058">
    <property type="entry name" value="AB_hydrolase_fold"/>
</dbReference>
<evidence type="ECO:0000256" key="2">
    <source>
        <dbReference type="ARBA" id="ARBA00022670"/>
    </source>
</evidence>
<dbReference type="PANTHER" id="PTHR11010:SF117">
    <property type="entry name" value="SERINE PROTEASE 16"/>
    <property type="match status" value="1"/>
</dbReference>
<dbReference type="Proteomes" id="UP001152607">
    <property type="component" value="Unassembled WGS sequence"/>
</dbReference>
<keyword evidence="5" id="KW-0325">Glycoprotein</keyword>
<evidence type="ECO:0000256" key="1">
    <source>
        <dbReference type="ARBA" id="ARBA00011079"/>
    </source>
</evidence>
<protein>
    <submittedName>
        <fullName evidence="7">Uncharacterized protein</fullName>
    </submittedName>
</protein>
<evidence type="ECO:0000313" key="8">
    <source>
        <dbReference type="Proteomes" id="UP001152607"/>
    </source>
</evidence>
<dbReference type="Pfam" id="PF05577">
    <property type="entry name" value="Peptidase_S28"/>
    <property type="match status" value="1"/>
</dbReference>
<evidence type="ECO:0000313" key="7">
    <source>
        <dbReference type="EMBL" id="CAI6334889.1"/>
    </source>
</evidence>
<dbReference type="AlphaFoldDB" id="A0A9W4UGG5"/>
<keyword evidence="3 6" id="KW-0732">Signal</keyword>
<reference evidence="7" key="1">
    <citation type="submission" date="2023-01" db="EMBL/GenBank/DDBJ databases">
        <authorList>
            <person name="Van Ghelder C."/>
            <person name="Rancurel C."/>
        </authorList>
    </citation>
    <scope>NUCLEOTIDE SEQUENCE</scope>
    <source>
        <strain evidence="7">CNCM I-4278</strain>
    </source>
</reference>
<comment type="caution">
    <text evidence="7">The sequence shown here is derived from an EMBL/GenBank/DDBJ whole genome shotgun (WGS) entry which is preliminary data.</text>
</comment>
<dbReference type="FunFam" id="3.40.50.1820:FF:000251">
    <property type="entry name" value="Extracelular serine carboxypeptidase, putative"/>
    <property type="match status" value="1"/>
</dbReference>
<sequence>MRLSTLLVGALLGLQASALGRTPTIRELRAKKEEVKARRISRASTSLAKRDTDPEDLYEGHNLTVPLDFFPNETRYEPHTNATFNLRYFFDAQYYKPGGPVFVLLSGETSAVNRLGFLQKGIVNQVAKATNGIGVILEHRYYGTSHPFLNVSTENLRFLSTEQSLAEIDYFARNVEFEGVDADLTAPNTPWIIYGGSYAGAQAAFLRVAYPDTFLGTISSSGVTAAIYEYWEYFEPIRLFAPPDCVAGTQTLIDVIDGILIRQNSTELVQQLKDVFGFGSVTDNRDFAYIFGGVPGWQSTNWDPELNSPTTFNYCGNISATTLLDSAYESKRSTVQTLVSAAGYPANSTAVENVILNSIAYYGGSSLAAWEESGESQDQYFTQLNDTYWQEVDLDAAETWRSWNYQVCTEWGYIQTGNTPEDIKPLISRAADLEYLTYFCRSSFNITTPPKVENVNKYGSFDIEAPRLAIIGGNADPWKMATPLRDGPQTRNSTTEKPWLEIAHGVHHWEENGIFDNETTPTLPPNQVVYAQQFLKNFVIDWIREFEGAGSETTEL</sequence>
<gene>
    <name evidence="7" type="ORF">PDIGIT_LOCUS7959</name>
</gene>
<keyword evidence="4" id="KW-0378">Hydrolase</keyword>
<dbReference type="Gene3D" id="3.40.50.1820">
    <property type="entry name" value="alpha/beta hydrolase"/>
    <property type="match status" value="2"/>
</dbReference>
<comment type="similarity">
    <text evidence="1">Belongs to the peptidase S28 family.</text>
</comment>